<evidence type="ECO:0000256" key="3">
    <source>
        <dbReference type="ARBA" id="ARBA00023125"/>
    </source>
</evidence>
<evidence type="ECO:0000313" key="7">
    <source>
        <dbReference type="EMBL" id="KRN32946.1"/>
    </source>
</evidence>
<evidence type="ECO:0000313" key="8">
    <source>
        <dbReference type="Proteomes" id="UP000051645"/>
    </source>
</evidence>
<dbReference type="Proteomes" id="UP000051751">
    <property type="component" value="Unassembled WGS sequence"/>
</dbReference>
<evidence type="ECO:0000256" key="1">
    <source>
        <dbReference type="ARBA" id="ARBA00009437"/>
    </source>
</evidence>
<evidence type="ECO:0000256" key="4">
    <source>
        <dbReference type="ARBA" id="ARBA00023163"/>
    </source>
</evidence>
<keyword evidence="2" id="KW-0805">Transcription regulation</keyword>
<dbReference type="GO" id="GO:0003700">
    <property type="term" value="F:DNA-binding transcription factor activity"/>
    <property type="evidence" value="ECO:0007669"/>
    <property type="project" value="InterPro"/>
</dbReference>
<comment type="similarity">
    <text evidence="1">Belongs to the LysR transcriptional regulatory family.</text>
</comment>
<keyword evidence="3" id="KW-0238">DNA-binding</keyword>
<dbReference type="Pfam" id="PF00126">
    <property type="entry name" value="HTH_1"/>
    <property type="match status" value="1"/>
</dbReference>
<dbReference type="Gene3D" id="3.40.190.290">
    <property type="match status" value="1"/>
</dbReference>
<evidence type="ECO:0000259" key="5">
    <source>
        <dbReference type="PROSITE" id="PS50931"/>
    </source>
</evidence>
<dbReference type="InterPro" id="IPR005119">
    <property type="entry name" value="LysR_subst-bd"/>
</dbReference>
<sequence length="293" mass="32743">MDFFNVKCFVVTYENQTISAAANQLAITQSALSKRLSKLQAELGVTLFDTRNRRHLVSTPQAAAFYPYATQLLTLDHQARQALHQNQTPKISHLRIGSIPIMAQYGFTNGMQRFMAAHPHIDVRVTEMEGEELLQQLTDKQLNLGIIRADQLPNSTYQQLVLGSDELEVILAQSNPLARQKQIHLDDLKASELVSLKASSGIFDLMSSLFVQTGIELPIRFESTHIETLSGLIANSDRLVTFLFKKSAQPFLNDRVVARPLAKPVTSELLLIYQDDRFAGLAQELAAALKIEK</sequence>
<dbReference type="SUPFAM" id="SSF53850">
    <property type="entry name" value="Periplasmic binding protein-like II"/>
    <property type="match status" value="1"/>
</dbReference>
<dbReference type="PROSITE" id="PS50931">
    <property type="entry name" value="HTH_LYSR"/>
    <property type="match status" value="1"/>
</dbReference>
<dbReference type="PRINTS" id="PR00039">
    <property type="entry name" value="HTHLYSR"/>
</dbReference>
<dbReference type="PANTHER" id="PTHR30419:SF8">
    <property type="entry name" value="NITROGEN ASSIMILATION TRANSCRIPTIONAL ACTIVATOR-RELATED"/>
    <property type="match status" value="1"/>
</dbReference>
<feature type="domain" description="HTH lysR-type" evidence="5">
    <location>
        <begin position="1"/>
        <end position="59"/>
    </location>
</feature>
<keyword evidence="8" id="KW-1185">Reference proteome</keyword>
<organism evidence="7 8">
    <name type="scientific">Lactobacillus selangorensis</name>
    <dbReference type="NCBI Taxonomy" id="81857"/>
    <lineage>
        <taxon>Bacteria</taxon>
        <taxon>Bacillati</taxon>
        <taxon>Bacillota</taxon>
        <taxon>Bacilli</taxon>
        <taxon>Lactobacillales</taxon>
        <taxon>Lactobacillaceae</taxon>
        <taxon>Lactobacillus</taxon>
    </lineage>
</organism>
<dbReference type="AlphaFoldDB" id="A0A0R2FX91"/>
<reference evidence="8 9" key="1">
    <citation type="journal article" date="2015" name="Genome Announc.">
        <title>Expanding the biotechnology potential of lactobacilli through comparative genomics of 213 strains and associated genera.</title>
        <authorList>
            <person name="Sun Z."/>
            <person name="Harris H.M."/>
            <person name="McCann A."/>
            <person name="Guo C."/>
            <person name="Argimon S."/>
            <person name="Zhang W."/>
            <person name="Yang X."/>
            <person name="Jeffery I.B."/>
            <person name="Cooney J.C."/>
            <person name="Kagawa T.F."/>
            <person name="Liu W."/>
            <person name="Song Y."/>
            <person name="Salvetti E."/>
            <person name="Wrobel A."/>
            <person name="Rasinkangas P."/>
            <person name="Parkhill J."/>
            <person name="Rea M.C."/>
            <person name="O'Sullivan O."/>
            <person name="Ritari J."/>
            <person name="Douillard F.P."/>
            <person name="Paul Ross R."/>
            <person name="Yang R."/>
            <person name="Briner A.E."/>
            <person name="Felis G.E."/>
            <person name="de Vos W.M."/>
            <person name="Barrangou R."/>
            <person name="Klaenhammer T.R."/>
            <person name="Caufield P.W."/>
            <person name="Cui Y."/>
            <person name="Zhang H."/>
            <person name="O'Toole P.W."/>
        </authorList>
    </citation>
    <scope>NUCLEOTIDE SEQUENCE [LARGE SCALE GENOMIC DNA]</scope>
    <source>
        <strain evidence="6 9">ATCC BAA-66</strain>
        <strain evidence="7 8">DSM 13344</strain>
    </source>
</reference>
<dbReference type="SUPFAM" id="SSF46785">
    <property type="entry name" value="Winged helix' DNA-binding domain"/>
    <property type="match status" value="1"/>
</dbReference>
<dbReference type="Gene3D" id="1.10.10.10">
    <property type="entry name" value="Winged helix-like DNA-binding domain superfamily/Winged helix DNA-binding domain"/>
    <property type="match status" value="1"/>
</dbReference>
<dbReference type="PATRIC" id="fig|81857.3.peg.847"/>
<dbReference type="RefSeq" id="WP_057769172.1">
    <property type="nucleotide sequence ID" value="NZ_JQAT01000002.1"/>
</dbReference>
<comment type="caution">
    <text evidence="7">The sequence shown here is derived from an EMBL/GenBank/DDBJ whole genome shotgun (WGS) entry which is preliminary data.</text>
</comment>
<dbReference type="STRING" id="81857.IV38_GL000845"/>
<dbReference type="CDD" id="cd05466">
    <property type="entry name" value="PBP2_LTTR_substrate"/>
    <property type="match status" value="1"/>
</dbReference>
<dbReference type="GO" id="GO:0005829">
    <property type="term" value="C:cytosol"/>
    <property type="evidence" value="ECO:0007669"/>
    <property type="project" value="TreeGrafter"/>
</dbReference>
<dbReference type="EMBL" id="JQAZ01000002">
    <property type="protein sequence ID" value="KRN32946.1"/>
    <property type="molecule type" value="Genomic_DNA"/>
</dbReference>
<protein>
    <submittedName>
        <fullName evidence="7">Transcriptional regulator</fullName>
    </submittedName>
</protein>
<dbReference type="OrthoDB" id="9803735at2"/>
<dbReference type="InterPro" id="IPR000847">
    <property type="entry name" value="LysR_HTH_N"/>
</dbReference>
<dbReference type="Proteomes" id="UP000051645">
    <property type="component" value="Unassembled WGS sequence"/>
</dbReference>
<gene>
    <name evidence="6" type="ORF">IV38_GL000845</name>
    <name evidence="7" type="ORF">IV40_GL001008</name>
</gene>
<dbReference type="InterPro" id="IPR036390">
    <property type="entry name" value="WH_DNA-bd_sf"/>
</dbReference>
<dbReference type="GO" id="GO:0003677">
    <property type="term" value="F:DNA binding"/>
    <property type="evidence" value="ECO:0007669"/>
    <property type="project" value="UniProtKB-KW"/>
</dbReference>
<proteinExistence type="inferred from homology"/>
<evidence type="ECO:0000313" key="6">
    <source>
        <dbReference type="EMBL" id="KRN28644.1"/>
    </source>
</evidence>
<dbReference type="Pfam" id="PF03466">
    <property type="entry name" value="LysR_substrate"/>
    <property type="match status" value="1"/>
</dbReference>
<accession>A0A0R2FX91</accession>
<dbReference type="EMBL" id="JQAT01000002">
    <property type="protein sequence ID" value="KRN28644.1"/>
    <property type="molecule type" value="Genomic_DNA"/>
</dbReference>
<dbReference type="PANTHER" id="PTHR30419">
    <property type="entry name" value="HTH-TYPE TRANSCRIPTIONAL REGULATOR YBHD"/>
    <property type="match status" value="1"/>
</dbReference>
<name>A0A0R2FX91_9LACO</name>
<dbReference type="InterPro" id="IPR050950">
    <property type="entry name" value="HTH-type_LysR_regulators"/>
</dbReference>
<dbReference type="InterPro" id="IPR036388">
    <property type="entry name" value="WH-like_DNA-bd_sf"/>
</dbReference>
<keyword evidence="4" id="KW-0804">Transcription</keyword>
<evidence type="ECO:0000313" key="9">
    <source>
        <dbReference type="Proteomes" id="UP000051751"/>
    </source>
</evidence>
<evidence type="ECO:0000256" key="2">
    <source>
        <dbReference type="ARBA" id="ARBA00023015"/>
    </source>
</evidence>